<dbReference type="PRINTS" id="PR00599">
    <property type="entry name" value="MAPEPTIDASE"/>
</dbReference>
<dbReference type="GO" id="GO:0046872">
    <property type="term" value="F:metal ion binding"/>
    <property type="evidence" value="ECO:0007669"/>
    <property type="project" value="UniProtKB-UniRule"/>
</dbReference>
<comment type="catalytic activity">
    <reaction evidence="6 7">
        <text>Release of N-terminal amino acids, preferentially methionine, from peptides and arylamides.</text>
        <dbReference type="EC" id="3.4.11.18"/>
    </reaction>
</comment>
<dbReference type="EC" id="3.4.11.18" evidence="6 7"/>
<feature type="binding site" evidence="6">
    <location>
        <position position="212"/>
    </location>
    <ligand>
        <name>a divalent metal cation</name>
        <dbReference type="ChEBI" id="CHEBI:60240"/>
        <label>2</label>
        <note>catalytic</note>
    </ligand>
</feature>
<keyword evidence="10" id="KW-1185">Reference proteome</keyword>
<dbReference type="InterPro" id="IPR000994">
    <property type="entry name" value="Pept_M24"/>
</dbReference>
<keyword evidence="4 6" id="KW-0479">Metal-binding</keyword>
<feature type="binding site" evidence="6">
    <location>
        <position position="179"/>
    </location>
    <ligand>
        <name>a divalent metal cation</name>
        <dbReference type="ChEBI" id="CHEBI:60240"/>
        <label>2</label>
        <note>catalytic</note>
    </ligand>
</feature>
<evidence type="ECO:0000256" key="6">
    <source>
        <dbReference type="HAMAP-Rule" id="MF_01974"/>
    </source>
</evidence>
<comment type="caution">
    <text evidence="9">The sequence shown here is derived from an EMBL/GenBank/DDBJ whole genome shotgun (WGS) entry which is preliminary data.</text>
</comment>
<dbReference type="InterPro" id="IPR001714">
    <property type="entry name" value="Pept_M24_MAP"/>
</dbReference>
<evidence type="ECO:0000256" key="5">
    <source>
        <dbReference type="ARBA" id="ARBA00022801"/>
    </source>
</evidence>
<feature type="binding site" evidence="6">
    <location>
        <position position="244"/>
    </location>
    <ligand>
        <name>a divalent metal cation</name>
        <dbReference type="ChEBI" id="CHEBI:60240"/>
        <label>1</label>
    </ligand>
</feature>
<accession>A0A2U1EYD3</accession>
<dbReference type="Pfam" id="PF00557">
    <property type="entry name" value="Peptidase_M24"/>
    <property type="match status" value="1"/>
</dbReference>
<feature type="domain" description="Peptidase M24" evidence="8">
    <location>
        <begin position="11"/>
        <end position="251"/>
    </location>
</feature>
<feature type="binding site" evidence="6">
    <location>
        <position position="83"/>
    </location>
    <ligand>
        <name>substrate</name>
    </ligand>
</feature>
<evidence type="ECO:0000256" key="1">
    <source>
        <dbReference type="ARBA" id="ARBA00002521"/>
    </source>
</evidence>
<organism evidence="9 10">
    <name type="scientific">Actinomycetospora cinnamomea</name>
    <dbReference type="NCBI Taxonomy" id="663609"/>
    <lineage>
        <taxon>Bacteria</taxon>
        <taxon>Bacillati</taxon>
        <taxon>Actinomycetota</taxon>
        <taxon>Actinomycetes</taxon>
        <taxon>Pseudonocardiales</taxon>
        <taxon>Pseudonocardiaceae</taxon>
        <taxon>Actinomycetospora</taxon>
    </lineage>
</organism>
<dbReference type="Proteomes" id="UP000245639">
    <property type="component" value="Unassembled WGS sequence"/>
</dbReference>
<dbReference type="EMBL" id="QEKW01000016">
    <property type="protein sequence ID" value="PVZ04944.1"/>
    <property type="molecule type" value="Genomic_DNA"/>
</dbReference>
<keyword evidence="5 6" id="KW-0378">Hydrolase</keyword>
<keyword evidence="3 6" id="KW-0645">Protease</keyword>
<evidence type="ECO:0000313" key="9">
    <source>
        <dbReference type="EMBL" id="PVZ04944.1"/>
    </source>
</evidence>
<evidence type="ECO:0000256" key="7">
    <source>
        <dbReference type="RuleBase" id="RU003653"/>
    </source>
</evidence>
<comment type="similarity">
    <text evidence="6">Belongs to the peptidase M24A family. Methionine aminopeptidase type 1 subfamily.</text>
</comment>
<dbReference type="InterPro" id="IPR036005">
    <property type="entry name" value="Creatinase/aminopeptidase-like"/>
</dbReference>
<keyword evidence="2 6" id="KW-0031">Aminopeptidase</keyword>
<dbReference type="InterPro" id="IPR002467">
    <property type="entry name" value="Pept_M24A_MAP1"/>
</dbReference>
<dbReference type="GO" id="GO:0005829">
    <property type="term" value="C:cytosol"/>
    <property type="evidence" value="ECO:0007669"/>
    <property type="project" value="TreeGrafter"/>
</dbReference>
<evidence type="ECO:0000313" key="10">
    <source>
        <dbReference type="Proteomes" id="UP000245639"/>
    </source>
</evidence>
<dbReference type="NCBIfam" id="TIGR00500">
    <property type="entry name" value="met_pdase_I"/>
    <property type="match status" value="1"/>
</dbReference>
<dbReference type="GO" id="GO:0004239">
    <property type="term" value="F:initiator methionyl aminopeptidase activity"/>
    <property type="evidence" value="ECO:0007669"/>
    <property type="project" value="UniProtKB-UniRule"/>
</dbReference>
<feature type="binding site" evidence="6">
    <location>
        <position position="111"/>
    </location>
    <ligand>
        <name>a divalent metal cation</name>
        <dbReference type="ChEBI" id="CHEBI:60240"/>
        <label>1</label>
    </ligand>
</feature>
<evidence type="ECO:0000259" key="8">
    <source>
        <dbReference type="Pfam" id="PF00557"/>
    </source>
</evidence>
<dbReference type="OrthoDB" id="9802055at2"/>
<dbReference type="RefSeq" id="WP_116710483.1">
    <property type="nucleotide sequence ID" value="NZ_QEKW01000016.1"/>
</dbReference>
<dbReference type="PANTHER" id="PTHR43330">
    <property type="entry name" value="METHIONINE AMINOPEPTIDASE"/>
    <property type="match status" value="1"/>
</dbReference>
<evidence type="ECO:0000256" key="4">
    <source>
        <dbReference type="ARBA" id="ARBA00022723"/>
    </source>
</evidence>
<feature type="binding site" evidence="6">
    <location>
        <position position="244"/>
    </location>
    <ligand>
        <name>a divalent metal cation</name>
        <dbReference type="ChEBI" id="CHEBI:60240"/>
        <label>2</label>
        <note>catalytic</note>
    </ligand>
</feature>
<comment type="cofactor">
    <cofactor evidence="6">
        <name>Co(2+)</name>
        <dbReference type="ChEBI" id="CHEBI:48828"/>
    </cofactor>
    <cofactor evidence="6">
        <name>Zn(2+)</name>
        <dbReference type="ChEBI" id="CHEBI:29105"/>
    </cofactor>
    <cofactor evidence="6">
        <name>Mn(2+)</name>
        <dbReference type="ChEBI" id="CHEBI:29035"/>
    </cofactor>
    <cofactor evidence="6">
        <name>Fe(2+)</name>
        <dbReference type="ChEBI" id="CHEBI:29033"/>
    </cofactor>
    <text evidence="6">Binds 2 divalent metal cations per subunit. Has a high-affinity and a low affinity metal-binding site. The true nature of the physiological cofactor is under debate. The enzyme is active with cobalt, zinc, manganese or divalent iron ions. Most likely, methionine aminopeptidases function as mononuclear Fe(2+)-metalloproteases under physiological conditions, and the catalytically relevant metal-binding site has been assigned to the histidine-containing high-affinity site.</text>
</comment>
<evidence type="ECO:0000256" key="3">
    <source>
        <dbReference type="ARBA" id="ARBA00022670"/>
    </source>
</evidence>
<dbReference type="GO" id="GO:0006508">
    <property type="term" value="P:proteolysis"/>
    <property type="evidence" value="ECO:0007669"/>
    <property type="project" value="UniProtKB-KW"/>
</dbReference>
<protein>
    <recommendedName>
        <fullName evidence="6 7">Methionine aminopeptidase</fullName>
        <shortName evidence="6">MAP</shortName>
        <shortName evidence="6">MetAP</shortName>
        <ecNumber evidence="6 7">3.4.11.18</ecNumber>
    </recommendedName>
    <alternativeName>
        <fullName evidence="6">Peptidase M</fullName>
    </alternativeName>
</protein>
<dbReference type="HAMAP" id="MF_01974">
    <property type="entry name" value="MetAP_1"/>
    <property type="match status" value="1"/>
</dbReference>
<dbReference type="SUPFAM" id="SSF55920">
    <property type="entry name" value="Creatinase/aminopeptidase"/>
    <property type="match status" value="1"/>
</dbReference>
<gene>
    <name evidence="6" type="primary">map</name>
    <name evidence="9" type="ORF">C8D89_11648</name>
</gene>
<name>A0A2U1EYD3_9PSEU</name>
<dbReference type="AlphaFoldDB" id="A0A2U1EYD3"/>
<dbReference type="GO" id="GO:0070006">
    <property type="term" value="F:metalloaminopeptidase activity"/>
    <property type="evidence" value="ECO:0007669"/>
    <property type="project" value="UniProtKB-UniRule"/>
</dbReference>
<comment type="function">
    <text evidence="1 6">Removes the N-terminal methionine from nascent proteins. The N-terminal methionine is often cleaved when the second residue in the primary sequence is small and uncharged (Met-Ala-, Cys, Gly, Pro, Ser, Thr, or Val). Requires deformylation of the N(alpha)-formylated initiator methionine before it can be hydrolyzed.</text>
</comment>
<dbReference type="PANTHER" id="PTHR43330:SF27">
    <property type="entry name" value="METHIONINE AMINOPEPTIDASE"/>
    <property type="match status" value="1"/>
</dbReference>
<reference evidence="9 10" key="1">
    <citation type="submission" date="2018-04" db="EMBL/GenBank/DDBJ databases">
        <title>Genomic Encyclopedia of Type Strains, Phase IV (KMG-IV): sequencing the most valuable type-strain genomes for metagenomic binning, comparative biology and taxonomic classification.</title>
        <authorList>
            <person name="Goeker M."/>
        </authorList>
    </citation>
    <scope>NUCLEOTIDE SEQUENCE [LARGE SCALE GENOMIC DNA]</scope>
    <source>
        <strain evidence="9 10">DSM 45771</strain>
    </source>
</reference>
<feature type="binding site" evidence="6">
    <location>
        <position position="100"/>
    </location>
    <ligand>
        <name>a divalent metal cation</name>
        <dbReference type="ChEBI" id="CHEBI:60240"/>
        <label>1</label>
    </ligand>
</feature>
<comment type="subunit">
    <text evidence="6">Monomer.</text>
</comment>
<proteinExistence type="inferred from homology"/>
<feature type="binding site" evidence="6">
    <location>
        <position position="111"/>
    </location>
    <ligand>
        <name>a divalent metal cation</name>
        <dbReference type="ChEBI" id="CHEBI:60240"/>
        <label>2</label>
        <note>catalytic</note>
    </ligand>
</feature>
<feature type="binding site" evidence="6">
    <location>
        <position position="186"/>
    </location>
    <ligand>
        <name>substrate</name>
    </ligand>
</feature>
<dbReference type="Gene3D" id="3.90.230.10">
    <property type="entry name" value="Creatinase/methionine aminopeptidase superfamily"/>
    <property type="match status" value="1"/>
</dbReference>
<evidence type="ECO:0000256" key="2">
    <source>
        <dbReference type="ARBA" id="ARBA00022438"/>
    </source>
</evidence>
<sequence>MIELKTPGEIELMRKAGRITAAALAAARDAADVGVRLDELDAVAAEVIAAAGADALFLGHHPSSAPSPYPGVTCISVNDAVVHGIPGSYTLAPGDLVSVDCGARYRGWSGDAAVSFIVGEHPDPRVTRSDEALIATTRAALDAGVAAAQPGARLGDVAHAIGRVARSGGYGLMENHGGHGIGREMHEAPHVPNEGRPGRGLRLRPGLVLALEPMLITGGTDAYVEDPDGWTLRTADRSRAAHIEHTVAVTDHGPEILTRHVTAVTAPPAGPPGRR</sequence>